<protein>
    <submittedName>
        <fullName evidence="1">Capsid protein</fullName>
    </submittedName>
</protein>
<name>A0A8S5LL89_9CAUD</name>
<sequence length="363" mass="39949">MISNELITFAKGNADFYTAYEDYHNHKAATQWNEKLGAYDTNVALSEKSEKVYHAYFAEIEKMSNCPLTETNRDAWFANPVVRWAELAVENAMLNLILPAYVQAAFAPFVNMRLTGYADAIHVEVPAKTLFTNSLGAKGERVTHRQRKFRGDLILSPVEHIITEYVDMARVYARKDDIAEAMHRVVISAEIGMNNEINKALNAGLAGASQPSQFKESGAFDAKKLVQLAQRVQAYNGMAKPIILGTAAALMNVLPDSAMGYRVNIDGKEGVVSFVKNFYGFDVYELPQAPTGTADFGMALSDTALYVVSPAVNKVIEGAVVTAMTNGNQFYDNADLTSNGTLRKAYDFQFSGGAFIGYYDVTE</sequence>
<reference evidence="1" key="1">
    <citation type="journal article" date="2021" name="Proc. Natl. Acad. Sci. U.S.A.">
        <title>A Catalog of Tens of Thousands of Viruses from Human Metagenomes Reveals Hidden Associations with Chronic Diseases.</title>
        <authorList>
            <person name="Tisza M.J."/>
            <person name="Buck C.B."/>
        </authorList>
    </citation>
    <scope>NUCLEOTIDE SEQUENCE</scope>
    <source>
        <strain evidence="1">CtKcB20</strain>
    </source>
</reference>
<dbReference type="EMBL" id="BK015870">
    <property type="protein sequence ID" value="DAD70682.1"/>
    <property type="molecule type" value="Genomic_DNA"/>
</dbReference>
<organism evidence="1">
    <name type="scientific">Siphoviridae sp. ctKcB20</name>
    <dbReference type="NCBI Taxonomy" id="2827568"/>
    <lineage>
        <taxon>Viruses</taxon>
        <taxon>Duplodnaviria</taxon>
        <taxon>Heunggongvirae</taxon>
        <taxon>Uroviricota</taxon>
        <taxon>Caudoviricetes</taxon>
    </lineage>
</organism>
<accession>A0A8S5LL89</accession>
<evidence type="ECO:0000313" key="1">
    <source>
        <dbReference type="EMBL" id="DAD70682.1"/>
    </source>
</evidence>
<proteinExistence type="predicted"/>